<keyword evidence="2" id="KW-1185">Reference proteome</keyword>
<dbReference type="EMBL" id="MU825898">
    <property type="protein sequence ID" value="KAJ7383448.1"/>
    <property type="molecule type" value="Genomic_DNA"/>
</dbReference>
<dbReference type="Gene3D" id="2.60.120.200">
    <property type="match status" value="1"/>
</dbReference>
<organism evidence="1 2">
    <name type="scientific">Desmophyllum pertusum</name>
    <dbReference type="NCBI Taxonomy" id="174260"/>
    <lineage>
        <taxon>Eukaryota</taxon>
        <taxon>Metazoa</taxon>
        <taxon>Cnidaria</taxon>
        <taxon>Anthozoa</taxon>
        <taxon>Hexacorallia</taxon>
        <taxon>Scleractinia</taxon>
        <taxon>Caryophylliina</taxon>
        <taxon>Caryophylliidae</taxon>
        <taxon>Desmophyllum</taxon>
    </lineage>
</organism>
<accession>A0A9W9ZKK7</accession>
<name>A0A9W9ZKK7_9CNID</name>
<comment type="caution">
    <text evidence="1">The sequence shown here is derived from an EMBL/GenBank/DDBJ whole genome shotgun (WGS) entry which is preliminary data.</text>
</comment>
<proteinExistence type="predicted"/>
<dbReference type="Proteomes" id="UP001163046">
    <property type="component" value="Unassembled WGS sequence"/>
</dbReference>
<sequence>MIFPGNSTSDYAIKANAIGSSLSAFTVCFFVKLKAVSGSNGSRSVYSYAVEGSGSPYGNDIYVDLFPTITINIGTCQKMPRTPDLRLKMISGITSVLRGRTPKVIGSCIWMDNSERMEQA</sequence>
<evidence type="ECO:0000313" key="1">
    <source>
        <dbReference type="EMBL" id="KAJ7383448.1"/>
    </source>
</evidence>
<evidence type="ECO:0000313" key="2">
    <source>
        <dbReference type="Proteomes" id="UP001163046"/>
    </source>
</evidence>
<reference evidence="1" key="1">
    <citation type="submission" date="2023-01" db="EMBL/GenBank/DDBJ databases">
        <title>Genome assembly of the deep-sea coral Lophelia pertusa.</title>
        <authorList>
            <person name="Herrera S."/>
            <person name="Cordes E."/>
        </authorList>
    </citation>
    <scope>NUCLEOTIDE SEQUENCE</scope>
    <source>
        <strain evidence="1">USNM1676648</strain>
        <tissue evidence="1">Polyp</tissue>
    </source>
</reference>
<dbReference type="AlphaFoldDB" id="A0A9W9ZKK7"/>
<gene>
    <name evidence="1" type="ORF">OS493_027607</name>
</gene>
<protein>
    <submittedName>
        <fullName evidence="1">Uncharacterized protein</fullName>
    </submittedName>
</protein>